<feature type="domain" description="Carbohydrate kinase FGGY N-terminal" evidence="10">
    <location>
        <begin position="4"/>
        <end position="243"/>
    </location>
</feature>
<dbReference type="SUPFAM" id="SSF53067">
    <property type="entry name" value="Actin-like ATPase domain"/>
    <property type="match status" value="2"/>
</dbReference>
<comment type="similarity">
    <text evidence="1 8">Belongs to the FGGY kinase family.</text>
</comment>
<evidence type="ECO:0000256" key="4">
    <source>
        <dbReference type="ARBA" id="ARBA00022741"/>
    </source>
</evidence>
<keyword evidence="3 8" id="KW-0808">Transferase</keyword>
<evidence type="ECO:0000256" key="8">
    <source>
        <dbReference type="RuleBase" id="RU003733"/>
    </source>
</evidence>
<keyword evidence="2 9" id="KW-0859">Xylose metabolism</keyword>
<dbReference type="EMBL" id="JANLCK010000002">
    <property type="protein sequence ID" value="MCS5725051.1"/>
    <property type="molecule type" value="Genomic_DNA"/>
</dbReference>
<dbReference type="AlphaFoldDB" id="A0AA41XHH9"/>
<feature type="domain" description="Carbohydrate kinase FGGY C-terminal" evidence="11">
    <location>
        <begin position="281"/>
        <end position="443"/>
    </location>
</feature>
<proteinExistence type="inferred from homology"/>
<evidence type="ECO:0000256" key="6">
    <source>
        <dbReference type="ARBA" id="ARBA00022840"/>
    </source>
</evidence>
<evidence type="ECO:0000256" key="5">
    <source>
        <dbReference type="ARBA" id="ARBA00022777"/>
    </source>
</evidence>
<evidence type="ECO:0000256" key="7">
    <source>
        <dbReference type="ARBA" id="ARBA00023277"/>
    </source>
</evidence>
<sequence>MRDVYLGVDLGTSSAKAVLLDGQGLVLAQAQSRYDVHRPASDWAEQDPESWWRAVCGVISDVLSRGPFRVLSVGLAGQMHGLVLVDDAGLPTRNAIIWSDSRSRAQERIWADRVGNDTVTTTTGFPIATGFAGVSLSWVRDEEPEAYGRASTVLLPKDFIRYRLTGELSTEPTDAGGSLLYDIRHHTPATAIMSELELDPDLFPSVVPSLSVSGAVSSEAARETGLAAGTPVAAGGSDQSMGTMVLGLEDPSRVAIAISSGGTVFKRTARPLDSRFGLHVMPHAVEGTWLAMGVVLSAGLGIDWLADRVFGEQRSPAALSALMADADDVPAGSEGLMFSAALAGTRTPRVDASRRGSLVGLGFEHGKAHIARAMVEGVCVGLDASVRSMAQAGEPIREIVVSGGGARFPVWRQTLSDVTGLPVVVSSDLEHSAMGAASTGALAVGRPLETDFGTHVGETIHPDPAAVAVYSELRSELASVELALANRKEPQS</sequence>
<dbReference type="InterPro" id="IPR050406">
    <property type="entry name" value="FGGY_Carb_Kinase"/>
</dbReference>
<dbReference type="Pfam" id="PF00370">
    <property type="entry name" value="FGGY_N"/>
    <property type="match status" value="1"/>
</dbReference>
<evidence type="ECO:0000313" key="13">
    <source>
        <dbReference type="Proteomes" id="UP001165587"/>
    </source>
</evidence>
<evidence type="ECO:0000259" key="11">
    <source>
        <dbReference type="Pfam" id="PF02782"/>
    </source>
</evidence>
<dbReference type="EC" id="2.7.1.17" evidence="9"/>
<dbReference type="RefSeq" id="WP_259525527.1">
    <property type="nucleotide sequence ID" value="NZ_JANLCK010000002.1"/>
</dbReference>
<keyword evidence="4 9" id="KW-0547">Nucleotide-binding</keyword>
<dbReference type="GO" id="GO:0004856">
    <property type="term" value="F:D-xylulokinase activity"/>
    <property type="evidence" value="ECO:0007669"/>
    <property type="project" value="UniProtKB-EC"/>
</dbReference>
<dbReference type="PROSITE" id="PS00445">
    <property type="entry name" value="FGGY_KINASES_2"/>
    <property type="match status" value="1"/>
</dbReference>
<dbReference type="InterPro" id="IPR006000">
    <property type="entry name" value="Xylulokinase"/>
</dbReference>
<comment type="caution">
    <text evidence="12">The sequence shown here is derived from an EMBL/GenBank/DDBJ whole genome shotgun (WGS) entry which is preliminary data.</text>
</comment>
<dbReference type="Proteomes" id="UP001165587">
    <property type="component" value="Unassembled WGS sequence"/>
</dbReference>
<dbReference type="GO" id="GO:0042732">
    <property type="term" value="P:D-xylose metabolic process"/>
    <property type="evidence" value="ECO:0007669"/>
    <property type="project" value="UniProtKB-KW"/>
</dbReference>
<organism evidence="12 13">
    <name type="scientific">Herbiconiux oxytropis</name>
    <dbReference type="NCBI Taxonomy" id="2970915"/>
    <lineage>
        <taxon>Bacteria</taxon>
        <taxon>Bacillati</taxon>
        <taxon>Actinomycetota</taxon>
        <taxon>Actinomycetes</taxon>
        <taxon>Micrococcales</taxon>
        <taxon>Microbacteriaceae</taxon>
        <taxon>Herbiconiux</taxon>
    </lineage>
</organism>
<protein>
    <recommendedName>
        <fullName evidence="9">Xylulose kinase</fullName>
        <shortName evidence="9">Xylulokinase</shortName>
        <ecNumber evidence="9">2.7.1.17</ecNumber>
    </recommendedName>
</protein>
<keyword evidence="6 9" id="KW-0067">ATP-binding</keyword>
<dbReference type="InterPro" id="IPR018485">
    <property type="entry name" value="FGGY_C"/>
</dbReference>
<keyword evidence="5 8" id="KW-0418">Kinase</keyword>
<dbReference type="GO" id="GO:0005997">
    <property type="term" value="P:xylulose metabolic process"/>
    <property type="evidence" value="ECO:0007669"/>
    <property type="project" value="InterPro"/>
</dbReference>
<evidence type="ECO:0000256" key="1">
    <source>
        <dbReference type="ARBA" id="ARBA00009156"/>
    </source>
</evidence>
<dbReference type="GO" id="GO:0005524">
    <property type="term" value="F:ATP binding"/>
    <property type="evidence" value="ECO:0007669"/>
    <property type="project" value="UniProtKB-KW"/>
</dbReference>
<name>A0AA41XHH9_9MICO</name>
<dbReference type="NCBIfam" id="TIGR01312">
    <property type="entry name" value="XylB"/>
    <property type="match status" value="1"/>
</dbReference>
<evidence type="ECO:0000259" key="10">
    <source>
        <dbReference type="Pfam" id="PF00370"/>
    </source>
</evidence>
<dbReference type="InterPro" id="IPR000577">
    <property type="entry name" value="Carb_kinase_FGGY"/>
</dbReference>
<gene>
    <name evidence="9 12" type="primary">xylB</name>
    <name evidence="12" type="ORF">N1028_03995</name>
</gene>
<evidence type="ECO:0000313" key="12">
    <source>
        <dbReference type="EMBL" id="MCS5725051.1"/>
    </source>
</evidence>
<keyword evidence="7 9" id="KW-0119">Carbohydrate metabolism</keyword>
<dbReference type="InterPro" id="IPR018484">
    <property type="entry name" value="FGGY_N"/>
</dbReference>
<dbReference type="Gene3D" id="3.30.420.40">
    <property type="match status" value="2"/>
</dbReference>
<dbReference type="PIRSF" id="PIRSF000538">
    <property type="entry name" value="GlpK"/>
    <property type="match status" value="1"/>
</dbReference>
<evidence type="ECO:0000256" key="9">
    <source>
        <dbReference type="RuleBase" id="RU364073"/>
    </source>
</evidence>
<comment type="catalytic activity">
    <reaction evidence="9">
        <text>D-xylulose + ATP = D-xylulose 5-phosphate + ADP + H(+)</text>
        <dbReference type="Rhea" id="RHEA:10964"/>
        <dbReference type="ChEBI" id="CHEBI:15378"/>
        <dbReference type="ChEBI" id="CHEBI:17140"/>
        <dbReference type="ChEBI" id="CHEBI:30616"/>
        <dbReference type="ChEBI" id="CHEBI:57737"/>
        <dbReference type="ChEBI" id="CHEBI:456216"/>
        <dbReference type="EC" id="2.7.1.17"/>
    </reaction>
</comment>
<dbReference type="Pfam" id="PF02782">
    <property type="entry name" value="FGGY_C"/>
    <property type="match status" value="1"/>
</dbReference>
<dbReference type="InterPro" id="IPR043129">
    <property type="entry name" value="ATPase_NBD"/>
</dbReference>
<dbReference type="PANTHER" id="PTHR43095">
    <property type="entry name" value="SUGAR KINASE"/>
    <property type="match status" value="1"/>
</dbReference>
<accession>A0AA41XHH9</accession>
<dbReference type="InterPro" id="IPR018483">
    <property type="entry name" value="Carb_kinase_FGGY_CS"/>
</dbReference>
<evidence type="ECO:0000256" key="2">
    <source>
        <dbReference type="ARBA" id="ARBA00022629"/>
    </source>
</evidence>
<reference evidence="12" key="1">
    <citation type="submission" date="2022-08" db="EMBL/GenBank/DDBJ databases">
        <authorList>
            <person name="Deng Y."/>
            <person name="Han X.-F."/>
            <person name="Zhang Y.-Q."/>
        </authorList>
    </citation>
    <scope>NUCLEOTIDE SEQUENCE</scope>
    <source>
        <strain evidence="12">CPCC 203407</strain>
    </source>
</reference>
<evidence type="ECO:0000256" key="3">
    <source>
        <dbReference type="ARBA" id="ARBA00022679"/>
    </source>
</evidence>
<dbReference type="PANTHER" id="PTHR43095:SF5">
    <property type="entry name" value="XYLULOSE KINASE"/>
    <property type="match status" value="1"/>
</dbReference>
<keyword evidence="13" id="KW-1185">Reference proteome</keyword>
<dbReference type="CDD" id="cd07808">
    <property type="entry name" value="ASKHA_NBD_FGGY_EcXK-like"/>
    <property type="match status" value="1"/>
</dbReference>